<dbReference type="NCBIfam" id="TIGR02532">
    <property type="entry name" value="IV_pilin_GFxxxE"/>
    <property type="match status" value="1"/>
</dbReference>
<gene>
    <name evidence="2" type="ORF">RY831_27910</name>
</gene>
<feature type="transmembrane region" description="Helical" evidence="1">
    <location>
        <begin position="21"/>
        <end position="39"/>
    </location>
</feature>
<evidence type="ECO:0000256" key="1">
    <source>
        <dbReference type="SAM" id="Phobius"/>
    </source>
</evidence>
<reference evidence="2 3" key="1">
    <citation type="submission" date="2023-10" db="EMBL/GenBank/DDBJ databases">
        <title>Noviherbaspirillum sp. CPCC 100848 genome assembly.</title>
        <authorList>
            <person name="Li X.Y."/>
            <person name="Fang X.M."/>
        </authorList>
    </citation>
    <scope>NUCLEOTIDE SEQUENCE [LARGE SCALE GENOMIC DNA]</scope>
    <source>
        <strain evidence="2 3">CPCC 100848</strain>
    </source>
</reference>
<accession>A0ABU6JH44</accession>
<dbReference type="SUPFAM" id="SSF54523">
    <property type="entry name" value="Pili subunits"/>
    <property type="match status" value="1"/>
</dbReference>
<keyword evidence="1" id="KW-1133">Transmembrane helix</keyword>
<evidence type="ECO:0000313" key="2">
    <source>
        <dbReference type="EMBL" id="MEC4722990.1"/>
    </source>
</evidence>
<dbReference type="Proteomes" id="UP001352263">
    <property type="component" value="Unassembled WGS sequence"/>
</dbReference>
<organism evidence="2 3">
    <name type="scientific">Noviherbaspirillum album</name>
    <dbReference type="NCBI Taxonomy" id="3080276"/>
    <lineage>
        <taxon>Bacteria</taxon>
        <taxon>Pseudomonadati</taxon>
        <taxon>Pseudomonadota</taxon>
        <taxon>Betaproteobacteria</taxon>
        <taxon>Burkholderiales</taxon>
        <taxon>Oxalobacteraceae</taxon>
        <taxon>Noviherbaspirillum</taxon>
    </lineage>
</organism>
<dbReference type="PROSITE" id="PS00409">
    <property type="entry name" value="PROKAR_NTER_METHYL"/>
    <property type="match status" value="1"/>
</dbReference>
<keyword evidence="1" id="KW-0472">Membrane</keyword>
<evidence type="ECO:0000313" key="3">
    <source>
        <dbReference type="Proteomes" id="UP001352263"/>
    </source>
</evidence>
<comment type="caution">
    <text evidence="2">The sequence shown here is derived from an EMBL/GenBank/DDBJ whole genome shotgun (WGS) entry which is preliminary data.</text>
</comment>
<sequence>MNSKTIQKKQVRPTAGQGFTLVELVVVVTIISILGAFALPKFAALQADARMAKMQSAVGSMKAAAAMAHATLVTRGHSGSFTGTPDPAIVIEGVSVTYVNGYPNAASIVALAGLAEDYVITGLTAPRVVAADSKHTGSSSANDCTVSYIAPAAANTQPSYTVNATIDNCT</sequence>
<keyword evidence="3" id="KW-1185">Reference proteome</keyword>
<dbReference type="RefSeq" id="WP_326509615.1">
    <property type="nucleotide sequence ID" value="NZ_JAWIIV010000041.1"/>
</dbReference>
<dbReference type="InterPro" id="IPR045584">
    <property type="entry name" value="Pilin-like"/>
</dbReference>
<proteinExistence type="predicted"/>
<dbReference type="InterPro" id="IPR012902">
    <property type="entry name" value="N_methyl_site"/>
</dbReference>
<keyword evidence="1" id="KW-0812">Transmembrane</keyword>
<dbReference type="EMBL" id="JAWIIV010000041">
    <property type="protein sequence ID" value="MEC4722990.1"/>
    <property type="molecule type" value="Genomic_DNA"/>
</dbReference>
<dbReference type="Pfam" id="PF07963">
    <property type="entry name" value="N_methyl"/>
    <property type="match status" value="1"/>
</dbReference>
<protein>
    <submittedName>
        <fullName evidence="2">Prepilin-type N-terminal cleavage/methylation domain-containing protein</fullName>
    </submittedName>
</protein>
<dbReference type="Gene3D" id="3.30.700.10">
    <property type="entry name" value="Glycoprotein, Type 4 Pilin"/>
    <property type="match status" value="1"/>
</dbReference>
<name>A0ABU6JH44_9BURK</name>